<feature type="domain" description="GH16" evidence="3">
    <location>
        <begin position="21"/>
        <end position="301"/>
    </location>
</feature>
<dbReference type="AlphaFoldDB" id="A0A5C6CDP9"/>
<evidence type="ECO:0000313" key="5">
    <source>
        <dbReference type="Proteomes" id="UP000318437"/>
    </source>
</evidence>
<gene>
    <name evidence="4" type="primary">bglA_5</name>
    <name evidence="4" type="ORF">Pla144_41810</name>
</gene>
<keyword evidence="4" id="KW-0378">Hydrolase</keyword>
<evidence type="ECO:0000256" key="2">
    <source>
        <dbReference type="SAM" id="SignalP"/>
    </source>
</evidence>
<evidence type="ECO:0000313" key="4">
    <source>
        <dbReference type="EMBL" id="TWU22720.1"/>
    </source>
</evidence>
<keyword evidence="2" id="KW-0732">Signal</keyword>
<accession>A0A5C6CDP9</accession>
<sequence precursor="true">MRVVNFQTVSILSLTAFIAMESAWHAPTAFCQESLGSHENKSANTSKKYELVWSDEFDQEGPPDPKNWTFEYGFERNEELQWYQPENASCENGKLVITAKRERVMNPFFVAGTKNWKKNRQHAEYTSACITTRGLHSWTFGRIEVRARIDARKGLWPAIWTVGESGNWPDAGEIDIMEYYQGKLLANACWSSGKRWKATWDSARIPLSDFGGATWATEFHTWRMDWDEERIELFVNDSLLNTIELSQTVGKHDNLSSPFHQPHYLLLNLAIGGTNGGDPSKTEFPATFEVDYVRVYQSTFDK</sequence>
<dbReference type="InterPro" id="IPR013320">
    <property type="entry name" value="ConA-like_dom_sf"/>
</dbReference>
<keyword evidence="4" id="KW-0326">Glycosidase</keyword>
<dbReference type="Proteomes" id="UP000318437">
    <property type="component" value="Unassembled WGS sequence"/>
</dbReference>
<feature type="chain" id="PRO_5023016786" evidence="2">
    <location>
        <begin position="26"/>
        <end position="302"/>
    </location>
</feature>
<organism evidence="4 5">
    <name type="scientific">Bythopirellula polymerisocia</name>
    <dbReference type="NCBI Taxonomy" id="2528003"/>
    <lineage>
        <taxon>Bacteria</taxon>
        <taxon>Pseudomonadati</taxon>
        <taxon>Planctomycetota</taxon>
        <taxon>Planctomycetia</taxon>
        <taxon>Pirellulales</taxon>
        <taxon>Lacipirellulaceae</taxon>
        <taxon>Bythopirellula</taxon>
    </lineage>
</organism>
<dbReference type="SUPFAM" id="SSF49899">
    <property type="entry name" value="Concanavalin A-like lectins/glucanases"/>
    <property type="match status" value="1"/>
</dbReference>
<dbReference type="Gene3D" id="2.60.120.200">
    <property type="match status" value="1"/>
</dbReference>
<comment type="caution">
    <text evidence="4">The sequence shown here is derived from an EMBL/GenBank/DDBJ whole genome shotgun (WGS) entry which is preliminary data.</text>
</comment>
<evidence type="ECO:0000256" key="1">
    <source>
        <dbReference type="ARBA" id="ARBA00006865"/>
    </source>
</evidence>
<name>A0A5C6CDP9_9BACT</name>
<dbReference type="PANTHER" id="PTHR10963">
    <property type="entry name" value="GLYCOSYL HYDROLASE-RELATED"/>
    <property type="match status" value="1"/>
</dbReference>
<dbReference type="InterPro" id="IPR050546">
    <property type="entry name" value="Glycosyl_Hydrlase_16"/>
</dbReference>
<comment type="similarity">
    <text evidence="1">Belongs to the glycosyl hydrolase 16 family.</text>
</comment>
<protein>
    <submittedName>
        <fullName evidence="4">Beta-glucanase</fullName>
        <ecNumber evidence="4">3.2.1.73</ecNumber>
    </submittedName>
</protein>
<reference evidence="4 5" key="1">
    <citation type="submission" date="2019-02" db="EMBL/GenBank/DDBJ databases">
        <title>Deep-cultivation of Planctomycetes and their phenomic and genomic characterization uncovers novel biology.</title>
        <authorList>
            <person name="Wiegand S."/>
            <person name="Jogler M."/>
            <person name="Boedeker C."/>
            <person name="Pinto D."/>
            <person name="Vollmers J."/>
            <person name="Rivas-Marin E."/>
            <person name="Kohn T."/>
            <person name="Peeters S.H."/>
            <person name="Heuer A."/>
            <person name="Rast P."/>
            <person name="Oberbeckmann S."/>
            <person name="Bunk B."/>
            <person name="Jeske O."/>
            <person name="Meyerdierks A."/>
            <person name="Storesund J.E."/>
            <person name="Kallscheuer N."/>
            <person name="Luecker S."/>
            <person name="Lage O.M."/>
            <person name="Pohl T."/>
            <person name="Merkel B.J."/>
            <person name="Hornburger P."/>
            <person name="Mueller R.-W."/>
            <person name="Bruemmer F."/>
            <person name="Labrenz M."/>
            <person name="Spormann A.M."/>
            <person name="Op Den Camp H."/>
            <person name="Overmann J."/>
            <person name="Amann R."/>
            <person name="Jetten M.S.M."/>
            <person name="Mascher T."/>
            <person name="Medema M.H."/>
            <person name="Devos D.P."/>
            <person name="Kaster A.-K."/>
            <person name="Ovreas L."/>
            <person name="Rohde M."/>
            <person name="Galperin M.Y."/>
            <person name="Jogler C."/>
        </authorList>
    </citation>
    <scope>NUCLEOTIDE SEQUENCE [LARGE SCALE GENOMIC DNA]</scope>
    <source>
        <strain evidence="4 5">Pla144</strain>
    </source>
</reference>
<dbReference type="EMBL" id="SJPS01000007">
    <property type="protein sequence ID" value="TWU22720.1"/>
    <property type="molecule type" value="Genomic_DNA"/>
</dbReference>
<dbReference type="InterPro" id="IPR000757">
    <property type="entry name" value="Beta-glucanase-like"/>
</dbReference>
<dbReference type="GO" id="GO:0042972">
    <property type="term" value="F:licheninase activity"/>
    <property type="evidence" value="ECO:0007669"/>
    <property type="project" value="UniProtKB-EC"/>
</dbReference>
<dbReference type="GO" id="GO:0005975">
    <property type="term" value="P:carbohydrate metabolic process"/>
    <property type="evidence" value="ECO:0007669"/>
    <property type="project" value="InterPro"/>
</dbReference>
<dbReference type="CDD" id="cd08023">
    <property type="entry name" value="GH16_laminarinase_like"/>
    <property type="match status" value="1"/>
</dbReference>
<dbReference type="EC" id="3.2.1.73" evidence="4"/>
<proteinExistence type="inferred from homology"/>
<keyword evidence="5" id="KW-1185">Reference proteome</keyword>
<dbReference type="Pfam" id="PF00722">
    <property type="entry name" value="Glyco_hydro_16"/>
    <property type="match status" value="1"/>
</dbReference>
<dbReference type="PROSITE" id="PS51762">
    <property type="entry name" value="GH16_2"/>
    <property type="match status" value="1"/>
</dbReference>
<dbReference type="PANTHER" id="PTHR10963:SF55">
    <property type="entry name" value="GLYCOSIDE HYDROLASE FAMILY 16 PROTEIN"/>
    <property type="match status" value="1"/>
</dbReference>
<evidence type="ECO:0000259" key="3">
    <source>
        <dbReference type="PROSITE" id="PS51762"/>
    </source>
</evidence>
<feature type="signal peptide" evidence="2">
    <location>
        <begin position="1"/>
        <end position="25"/>
    </location>
</feature>